<evidence type="ECO:0000313" key="3">
    <source>
        <dbReference type="Proteomes" id="UP000254029"/>
    </source>
</evidence>
<dbReference type="EMBL" id="UIGR01000001">
    <property type="protein sequence ID" value="SUX31969.1"/>
    <property type="molecule type" value="Genomic_DNA"/>
</dbReference>
<comment type="caution">
    <text evidence="2">The sequence shown here is derived from an EMBL/GenBank/DDBJ whole genome shotgun (WGS) entry which is preliminary data.</text>
</comment>
<dbReference type="Proteomes" id="UP000254029">
    <property type="component" value="Unassembled WGS sequence"/>
</dbReference>
<dbReference type="AlphaFoldDB" id="A0AAX2M6C7"/>
<organism evidence="2 3">
    <name type="scientific">Chromobacterium violaceum</name>
    <dbReference type="NCBI Taxonomy" id="536"/>
    <lineage>
        <taxon>Bacteria</taxon>
        <taxon>Pseudomonadati</taxon>
        <taxon>Pseudomonadota</taxon>
        <taxon>Betaproteobacteria</taxon>
        <taxon>Neisseriales</taxon>
        <taxon>Chromobacteriaceae</taxon>
        <taxon>Chromobacterium</taxon>
    </lineage>
</organism>
<feature type="domain" description="Replication-associated protein ORF2/G2P" evidence="1">
    <location>
        <begin position="63"/>
        <end position="155"/>
    </location>
</feature>
<accession>A0AAX2M6C7</accession>
<proteinExistence type="predicted"/>
<evidence type="ECO:0000313" key="2">
    <source>
        <dbReference type="EMBL" id="SUX31969.1"/>
    </source>
</evidence>
<dbReference type="InterPro" id="IPR056906">
    <property type="entry name" value="ORF2/G2P_dom"/>
</dbReference>
<dbReference type="RefSeq" id="WP_207552562.1">
    <property type="nucleotide sequence ID" value="NZ_JAIUJK010000010.1"/>
</dbReference>
<dbReference type="Pfam" id="PF23343">
    <property type="entry name" value="REP_ORF2-G2P"/>
    <property type="match status" value="1"/>
</dbReference>
<protein>
    <recommendedName>
        <fullName evidence="1">Replication-associated protein ORF2/G2P domain-containing protein</fullName>
    </recommendedName>
</protein>
<sequence length="243" mass="27763">MSQLFLAGHRPAPRIVRSAELVNKNKTSAALSLRKRKKAARKKLKLALKEQRRYAKANNLRAVAVTLTYADNAQFEPKHISAFLDPLRRALKRLGHSLPYVWTLEYEGRLHYHLMLWLPRDYKLDPVKIKRWWPWGCTWVENCRSPGAWGRYITKFDSAPKLPKGARLFGYGGLDVEGRAAVLRTRLPKWLCSLLPPAALVRKAAGGGWVNMETGEWYPSPYIWTPRGIVLRTATTLVCHPVA</sequence>
<evidence type="ECO:0000259" key="1">
    <source>
        <dbReference type="Pfam" id="PF23343"/>
    </source>
</evidence>
<gene>
    <name evidence="2" type="ORF">NCTC8684_01041</name>
</gene>
<name>A0AAX2M6C7_CHRVL</name>
<reference evidence="2 3" key="1">
    <citation type="submission" date="2018-06" db="EMBL/GenBank/DDBJ databases">
        <authorList>
            <consortium name="Pathogen Informatics"/>
            <person name="Doyle S."/>
        </authorList>
    </citation>
    <scope>NUCLEOTIDE SEQUENCE [LARGE SCALE GENOMIC DNA]</scope>
    <source>
        <strain evidence="2 3">NCTC8684</strain>
    </source>
</reference>